<dbReference type="Proteomes" id="UP000062260">
    <property type="component" value="Chromosome"/>
</dbReference>
<dbReference type="SUPFAM" id="SSF50249">
    <property type="entry name" value="Nucleic acid-binding proteins"/>
    <property type="match status" value="1"/>
</dbReference>
<keyword evidence="1" id="KW-0238">DNA-binding</keyword>
<dbReference type="GO" id="GO:0009295">
    <property type="term" value="C:nucleoid"/>
    <property type="evidence" value="ECO:0007669"/>
    <property type="project" value="TreeGrafter"/>
</dbReference>
<dbReference type="AlphaFoldDB" id="A0A0X8FLT3"/>
<dbReference type="PANTHER" id="PTHR10302:SF27">
    <property type="entry name" value="SINGLE-STRANDED DNA-BINDING PROTEIN"/>
    <property type="match status" value="1"/>
</dbReference>
<sequence length="120" mass="13700">MNQFQAIGRLAREVDLKEFSNTGNAVLNNVLAIPRSFNQDKDRTDFIPIVAWNATGKLMARYLKKGDEIAIIGNLQSRSYENKEGQTVYTVEVNVRQVQFLRKKQENLQEITINTVSNPN</sequence>
<reference evidence="2 3" key="1">
    <citation type="journal article" date="2016" name="Genome Announc.">
        <title>Complete Genome Sequences of Aerococcus christensenii CCUG 28831T, Aerococcus sanguinicola CCUG 43001T, Aerococcus urinae CCUG 36881T, Aerococcus urinaeequi CCUG 28094T, Aerococcus urinaehominis CCUG 42038 BT, and Aerococcus viridans CCUG 4311T.</title>
        <authorList>
            <person name="Carkaci D."/>
            <person name="Dargis R."/>
            <person name="Nielsen X.C."/>
            <person name="Skovgaard O."/>
            <person name="Fuursted K."/>
            <person name="Christensen J.J."/>
        </authorList>
    </citation>
    <scope>NUCLEOTIDE SEQUENCE [LARGE SCALE GENOMIC DNA]</scope>
    <source>
        <strain evidence="2 3">CCUG42038B</strain>
    </source>
</reference>
<evidence type="ECO:0000313" key="3">
    <source>
        <dbReference type="Proteomes" id="UP000062260"/>
    </source>
</evidence>
<dbReference type="PIRSF" id="PIRSF002070">
    <property type="entry name" value="SSB"/>
    <property type="match status" value="1"/>
</dbReference>
<comment type="caution">
    <text evidence="1">Lacks conserved residue(s) required for the propagation of feature annotation.</text>
</comment>
<dbReference type="NCBIfam" id="TIGR00621">
    <property type="entry name" value="ssb"/>
    <property type="match status" value="1"/>
</dbReference>
<accession>A0A0X8FLT3</accession>
<dbReference type="PANTHER" id="PTHR10302">
    <property type="entry name" value="SINGLE-STRANDED DNA-BINDING PROTEIN"/>
    <property type="match status" value="1"/>
</dbReference>
<dbReference type="OrthoDB" id="9809878at2"/>
<dbReference type="GO" id="GO:0003697">
    <property type="term" value="F:single-stranded DNA binding"/>
    <property type="evidence" value="ECO:0007669"/>
    <property type="project" value="UniProtKB-UniRule"/>
</dbReference>
<gene>
    <name evidence="2" type="ORF">AWM75_05270</name>
</gene>
<dbReference type="InterPro" id="IPR011344">
    <property type="entry name" value="ssDNA-bd"/>
</dbReference>
<dbReference type="GO" id="GO:0006260">
    <property type="term" value="P:DNA replication"/>
    <property type="evidence" value="ECO:0007669"/>
    <property type="project" value="InterPro"/>
</dbReference>
<evidence type="ECO:0000256" key="1">
    <source>
        <dbReference type="HAMAP-Rule" id="MF_00984"/>
    </source>
</evidence>
<dbReference type="Gene3D" id="2.40.50.140">
    <property type="entry name" value="Nucleic acid-binding proteins"/>
    <property type="match status" value="1"/>
</dbReference>
<dbReference type="KEGG" id="auh:AWM75_05270"/>
<dbReference type="EMBL" id="CP014163">
    <property type="protein sequence ID" value="AMB99439.1"/>
    <property type="molecule type" value="Genomic_DNA"/>
</dbReference>
<keyword evidence="3" id="KW-1185">Reference proteome</keyword>
<dbReference type="HAMAP" id="MF_00984">
    <property type="entry name" value="SSB"/>
    <property type="match status" value="1"/>
</dbReference>
<name>A0A0X8FLT3_9LACT</name>
<dbReference type="STRING" id="128944.AWM75_05270"/>
<dbReference type="RefSeq" id="WP_067979174.1">
    <property type="nucleotide sequence ID" value="NZ_CP014163.1"/>
</dbReference>
<proteinExistence type="inferred from homology"/>
<protein>
    <recommendedName>
        <fullName evidence="1">Single-stranded DNA-binding protein</fullName>
        <shortName evidence="1">SSB</shortName>
    </recommendedName>
</protein>
<reference evidence="3" key="2">
    <citation type="submission" date="2016-01" db="EMBL/GenBank/DDBJ databases">
        <title>Six Aerococcus type strain genome sequencing and assembly using PacBio and Illumina Hiseq.</title>
        <authorList>
            <person name="Carkaci D."/>
            <person name="Dargis R."/>
            <person name="Nielsen X.C."/>
            <person name="Skovgaard O."/>
            <person name="Fuursted K."/>
            <person name="Christensen J.J."/>
        </authorList>
    </citation>
    <scope>NUCLEOTIDE SEQUENCE [LARGE SCALE GENOMIC DNA]</scope>
    <source>
        <strain evidence="3">CCUG42038B</strain>
    </source>
</reference>
<comment type="subunit">
    <text evidence="1">Homotetramer.</text>
</comment>
<dbReference type="PROSITE" id="PS50935">
    <property type="entry name" value="SSB"/>
    <property type="match status" value="1"/>
</dbReference>
<dbReference type="InterPro" id="IPR012340">
    <property type="entry name" value="NA-bd_OB-fold"/>
</dbReference>
<evidence type="ECO:0000313" key="2">
    <source>
        <dbReference type="EMBL" id="AMB99439.1"/>
    </source>
</evidence>
<organism evidence="2 3">
    <name type="scientific">Aerococcus urinaehominis</name>
    <dbReference type="NCBI Taxonomy" id="128944"/>
    <lineage>
        <taxon>Bacteria</taxon>
        <taxon>Bacillati</taxon>
        <taxon>Bacillota</taxon>
        <taxon>Bacilli</taxon>
        <taxon>Lactobacillales</taxon>
        <taxon>Aerococcaceae</taxon>
        <taxon>Aerococcus</taxon>
    </lineage>
</organism>
<dbReference type="Pfam" id="PF00436">
    <property type="entry name" value="SSB"/>
    <property type="match status" value="1"/>
</dbReference>
<dbReference type="CDD" id="cd04496">
    <property type="entry name" value="SSB_OBF"/>
    <property type="match status" value="1"/>
</dbReference>
<dbReference type="InterPro" id="IPR000424">
    <property type="entry name" value="Primosome_PriB/ssb"/>
</dbReference>